<dbReference type="InterPro" id="IPR050256">
    <property type="entry name" value="Glycosyltransferase_2"/>
</dbReference>
<feature type="transmembrane region" description="Helical" evidence="1">
    <location>
        <begin position="269"/>
        <end position="294"/>
    </location>
</feature>
<keyword evidence="1" id="KW-0812">Transmembrane</keyword>
<evidence type="ECO:0000256" key="1">
    <source>
        <dbReference type="SAM" id="Phobius"/>
    </source>
</evidence>
<dbReference type="InterPro" id="IPR029044">
    <property type="entry name" value="Nucleotide-diphossugar_trans"/>
</dbReference>
<dbReference type="InterPro" id="IPR001173">
    <property type="entry name" value="Glyco_trans_2-like"/>
</dbReference>
<keyword evidence="1" id="KW-1133">Transmembrane helix</keyword>
<organism evidence="3 4">
    <name type="scientific">Clostridium diolis</name>
    <dbReference type="NCBI Taxonomy" id="223919"/>
    <lineage>
        <taxon>Bacteria</taxon>
        <taxon>Bacillati</taxon>
        <taxon>Bacillota</taxon>
        <taxon>Clostridia</taxon>
        <taxon>Eubacteriales</taxon>
        <taxon>Clostridiaceae</taxon>
        <taxon>Clostridium</taxon>
    </lineage>
</organism>
<accession>A0AAV3VY13</accession>
<dbReference type="Proteomes" id="UP000325212">
    <property type="component" value="Unassembled WGS sequence"/>
</dbReference>
<gene>
    <name evidence="3" type="ORF">CDIOL_13430</name>
</gene>
<evidence type="ECO:0000313" key="4">
    <source>
        <dbReference type="Proteomes" id="UP000325212"/>
    </source>
</evidence>
<dbReference type="RefSeq" id="WP_017212057.1">
    <property type="nucleotide sequence ID" value="NZ_BJLA01000003.1"/>
</dbReference>
<sequence>MGKYDGERIVDIIIPCFNESEVLDIYFIETKKIVSEIYGYEFNFIFVDDGSKDSTVDILKKYAKENECVKYISFSRNFGKESAMYAGLKNSVGDYVLIMDADMQNPPTLIEKMLKAVSEEGYDCCSANRTRNGDPALRTYFSRKFYSLINKISEVDMPDGAGDFRMMSRKMVNAIVAMGEVQRFSKGIFSWVGFKTKWIYFENVERAAGQTKWSFWKLFKYALDGITAFSTFPLRIASFVGCIVSASSFIYLIYIIMKTIISGKDIPGYASTITLILFIGGIIILSCGILGEYISKIYMEVKNRPIYIVRETNIDQPKNDYR</sequence>
<dbReference type="GO" id="GO:0016740">
    <property type="term" value="F:transferase activity"/>
    <property type="evidence" value="ECO:0007669"/>
    <property type="project" value="UniProtKB-KW"/>
</dbReference>
<protein>
    <submittedName>
        <fullName evidence="3">Glucosyl transferase family 2</fullName>
    </submittedName>
</protein>
<dbReference type="PANTHER" id="PTHR48090:SF8">
    <property type="entry name" value="GLYCOSYLTRANSFERASE CSBB-RELATED"/>
    <property type="match status" value="1"/>
</dbReference>
<feature type="transmembrane region" description="Helical" evidence="1">
    <location>
        <begin position="236"/>
        <end position="257"/>
    </location>
</feature>
<keyword evidence="4" id="KW-1185">Reference proteome</keyword>
<dbReference type="Gene3D" id="3.90.550.10">
    <property type="entry name" value="Spore Coat Polysaccharide Biosynthesis Protein SpsA, Chain A"/>
    <property type="match status" value="1"/>
</dbReference>
<feature type="domain" description="Glycosyltransferase 2-like" evidence="2">
    <location>
        <begin position="12"/>
        <end position="173"/>
    </location>
</feature>
<reference evidence="3 4" key="1">
    <citation type="submission" date="2019-06" db="EMBL/GenBank/DDBJ databases">
        <title>Draft genome sequence of Clostridium diolis DSM 15410.</title>
        <authorList>
            <person name="Kobayashi H."/>
            <person name="Tanizawa Y."/>
            <person name="Tohno M."/>
        </authorList>
    </citation>
    <scope>NUCLEOTIDE SEQUENCE [LARGE SCALE GENOMIC DNA]</scope>
    <source>
        <strain evidence="3 4">DSM 15410</strain>
    </source>
</reference>
<dbReference type="PANTHER" id="PTHR48090">
    <property type="entry name" value="UNDECAPRENYL-PHOSPHATE 4-DEOXY-4-FORMAMIDO-L-ARABINOSE TRANSFERASE-RELATED"/>
    <property type="match status" value="1"/>
</dbReference>
<comment type="caution">
    <text evidence="3">The sequence shown here is derived from an EMBL/GenBank/DDBJ whole genome shotgun (WGS) entry which is preliminary data.</text>
</comment>
<keyword evidence="1" id="KW-0472">Membrane</keyword>
<dbReference type="SUPFAM" id="SSF53448">
    <property type="entry name" value="Nucleotide-diphospho-sugar transferases"/>
    <property type="match status" value="1"/>
</dbReference>
<evidence type="ECO:0000259" key="2">
    <source>
        <dbReference type="Pfam" id="PF00535"/>
    </source>
</evidence>
<proteinExistence type="predicted"/>
<dbReference type="GO" id="GO:0005886">
    <property type="term" value="C:plasma membrane"/>
    <property type="evidence" value="ECO:0007669"/>
    <property type="project" value="TreeGrafter"/>
</dbReference>
<keyword evidence="3" id="KW-0808">Transferase</keyword>
<name>A0AAV3VY13_9CLOT</name>
<evidence type="ECO:0000313" key="3">
    <source>
        <dbReference type="EMBL" id="GEA30420.1"/>
    </source>
</evidence>
<dbReference type="Pfam" id="PF00535">
    <property type="entry name" value="Glycos_transf_2"/>
    <property type="match status" value="1"/>
</dbReference>
<dbReference type="EMBL" id="BJLA01000003">
    <property type="protein sequence ID" value="GEA30420.1"/>
    <property type="molecule type" value="Genomic_DNA"/>
</dbReference>
<dbReference type="CDD" id="cd04187">
    <property type="entry name" value="DPM1_like_bac"/>
    <property type="match status" value="1"/>
</dbReference>
<dbReference type="AlphaFoldDB" id="A0AAV3VY13"/>